<dbReference type="RefSeq" id="XP_025358977.1">
    <property type="nucleotide sequence ID" value="XM_025507200.1"/>
</dbReference>
<evidence type="ECO:0000313" key="13">
    <source>
        <dbReference type="Proteomes" id="UP000245884"/>
    </source>
</evidence>
<evidence type="ECO:0000256" key="7">
    <source>
        <dbReference type="ARBA" id="ARBA00023128"/>
    </source>
</evidence>
<evidence type="ECO:0000256" key="6">
    <source>
        <dbReference type="ARBA" id="ARBA00022989"/>
    </source>
</evidence>
<gene>
    <name evidence="12" type="ORF">BDZ90DRAFT_234936</name>
</gene>
<protein>
    <submittedName>
        <fullName evidence="12">Mitochondrial carrier</fullName>
    </submittedName>
</protein>
<evidence type="ECO:0000256" key="3">
    <source>
        <dbReference type="ARBA" id="ARBA00022448"/>
    </source>
</evidence>
<evidence type="ECO:0000256" key="5">
    <source>
        <dbReference type="ARBA" id="ARBA00022737"/>
    </source>
</evidence>
<dbReference type="InterPro" id="IPR023395">
    <property type="entry name" value="MCP_dom_sf"/>
</dbReference>
<dbReference type="PROSITE" id="PS50920">
    <property type="entry name" value="SOLCAR"/>
    <property type="match status" value="3"/>
</dbReference>
<dbReference type="STRING" id="1569628.A0A316UMG4"/>
<dbReference type="PANTHER" id="PTHR45939">
    <property type="entry name" value="PEROXISOMAL MEMBRANE PROTEIN PMP34-RELATED"/>
    <property type="match status" value="1"/>
</dbReference>
<sequence>MDQPLTPFGDAVAGALGAATAAIITYPLDMSKTRIQAGLLEKEVTVRGQDGKPRKVKISPNIFKGVLEVVKRDGIPALYSGVVASTMNTLSLQFSYFFFYSSIRTFWLERLTKKTPPGVRVVIGTASELIIGALAAAVAQVFTIPVSVIATRQQLRPRKTREVEKAAQASAAVGAPGQAPVKRGGVKEEEDDEDYSFLGVGKKIIKQDGPTGLWRGLKPSLLLVVNPSLTYGVFERIKSLILTATPDGKMTPWQSFFVGALSKSLATIVTFPYILAKLILQSERPPEKGAIGLLARIAREKGIKGWYQGMEAQLIKAVITQAFLFTARDYFTDTAKLMMNKRKA</sequence>
<dbReference type="GeneID" id="37029023"/>
<evidence type="ECO:0000256" key="4">
    <source>
        <dbReference type="ARBA" id="ARBA00022692"/>
    </source>
</evidence>
<dbReference type="GO" id="GO:0015217">
    <property type="term" value="F:ADP transmembrane transporter activity"/>
    <property type="evidence" value="ECO:0007669"/>
    <property type="project" value="TreeGrafter"/>
</dbReference>
<feature type="repeat" description="Solcar" evidence="9">
    <location>
        <begin position="5"/>
        <end position="106"/>
    </location>
</feature>
<comment type="similarity">
    <text evidence="2 10">Belongs to the mitochondrial carrier (TC 2.A.29) family.</text>
</comment>
<dbReference type="SUPFAM" id="SSF103506">
    <property type="entry name" value="Mitochondrial carrier"/>
    <property type="match status" value="1"/>
</dbReference>
<evidence type="ECO:0000256" key="9">
    <source>
        <dbReference type="PROSITE-ProRule" id="PRU00282"/>
    </source>
</evidence>
<dbReference type="InterPro" id="IPR052217">
    <property type="entry name" value="Mito/Peroxisomal_Carrier"/>
</dbReference>
<dbReference type="EMBL" id="KZ819681">
    <property type="protein sequence ID" value="PWN24365.1"/>
    <property type="molecule type" value="Genomic_DNA"/>
</dbReference>
<evidence type="ECO:0000313" key="12">
    <source>
        <dbReference type="EMBL" id="PWN24365.1"/>
    </source>
</evidence>
<keyword evidence="3 10" id="KW-0813">Transport</keyword>
<keyword evidence="7" id="KW-0496">Mitochondrion</keyword>
<feature type="transmembrane region" description="Helical" evidence="11">
    <location>
        <begin position="129"/>
        <end position="151"/>
    </location>
</feature>
<evidence type="ECO:0000256" key="11">
    <source>
        <dbReference type="SAM" id="Phobius"/>
    </source>
</evidence>
<keyword evidence="4 9" id="KW-0812">Transmembrane</keyword>
<dbReference type="InterPro" id="IPR002067">
    <property type="entry name" value="MCP"/>
</dbReference>
<proteinExistence type="inferred from homology"/>
<evidence type="ECO:0000256" key="8">
    <source>
        <dbReference type="ARBA" id="ARBA00023136"/>
    </source>
</evidence>
<comment type="subcellular location">
    <subcellularLocation>
        <location evidence="1">Mitochondrion membrane</location>
        <topology evidence="1">Multi-pass membrane protein</topology>
    </subcellularLocation>
</comment>
<feature type="transmembrane region" description="Helical" evidence="11">
    <location>
        <begin position="77"/>
        <end position="99"/>
    </location>
</feature>
<accession>A0A316UMG4</accession>
<name>A0A316UMG4_9BASI</name>
<dbReference type="AlphaFoldDB" id="A0A316UMG4"/>
<dbReference type="OrthoDB" id="446044at2759"/>
<feature type="repeat" description="Solcar" evidence="9">
    <location>
        <begin position="123"/>
        <end position="240"/>
    </location>
</feature>
<organism evidence="12 13">
    <name type="scientific">Jaminaea rosea</name>
    <dbReference type="NCBI Taxonomy" id="1569628"/>
    <lineage>
        <taxon>Eukaryota</taxon>
        <taxon>Fungi</taxon>
        <taxon>Dikarya</taxon>
        <taxon>Basidiomycota</taxon>
        <taxon>Ustilaginomycotina</taxon>
        <taxon>Exobasidiomycetes</taxon>
        <taxon>Microstromatales</taxon>
        <taxon>Microstromatales incertae sedis</taxon>
        <taxon>Jaminaea</taxon>
    </lineage>
</organism>
<evidence type="ECO:0000256" key="10">
    <source>
        <dbReference type="RuleBase" id="RU000488"/>
    </source>
</evidence>
<dbReference type="GO" id="GO:0031966">
    <property type="term" value="C:mitochondrial membrane"/>
    <property type="evidence" value="ECO:0007669"/>
    <property type="project" value="UniProtKB-SubCell"/>
</dbReference>
<feature type="transmembrane region" description="Helical" evidence="11">
    <location>
        <begin position="12"/>
        <end position="28"/>
    </location>
</feature>
<dbReference type="PANTHER" id="PTHR45939:SF1">
    <property type="entry name" value="MITOCHONDRIAL THIAMINE PYROPHOSPHATE CARRIER 1-RELATED"/>
    <property type="match status" value="1"/>
</dbReference>
<dbReference type="Gene3D" id="1.50.40.10">
    <property type="entry name" value="Mitochondrial carrier domain"/>
    <property type="match status" value="1"/>
</dbReference>
<keyword evidence="5" id="KW-0677">Repeat</keyword>
<dbReference type="Pfam" id="PF00153">
    <property type="entry name" value="Mito_carr"/>
    <property type="match status" value="3"/>
</dbReference>
<evidence type="ECO:0000256" key="1">
    <source>
        <dbReference type="ARBA" id="ARBA00004225"/>
    </source>
</evidence>
<evidence type="ECO:0000256" key="2">
    <source>
        <dbReference type="ARBA" id="ARBA00006375"/>
    </source>
</evidence>
<keyword evidence="6 11" id="KW-1133">Transmembrane helix</keyword>
<reference evidence="12 13" key="1">
    <citation type="journal article" date="2018" name="Mol. Biol. Evol.">
        <title>Broad Genomic Sampling Reveals a Smut Pathogenic Ancestry of the Fungal Clade Ustilaginomycotina.</title>
        <authorList>
            <person name="Kijpornyongpan T."/>
            <person name="Mondo S.J."/>
            <person name="Barry K."/>
            <person name="Sandor L."/>
            <person name="Lee J."/>
            <person name="Lipzen A."/>
            <person name="Pangilinan J."/>
            <person name="LaButti K."/>
            <person name="Hainaut M."/>
            <person name="Henrissat B."/>
            <person name="Grigoriev I.V."/>
            <person name="Spatafora J.W."/>
            <person name="Aime M.C."/>
        </authorList>
    </citation>
    <scope>NUCLEOTIDE SEQUENCE [LARGE SCALE GENOMIC DNA]</scope>
    <source>
        <strain evidence="12 13">MCA 5214</strain>
    </source>
</reference>
<dbReference type="Proteomes" id="UP000245884">
    <property type="component" value="Unassembled WGS sequence"/>
</dbReference>
<dbReference type="PRINTS" id="PR00926">
    <property type="entry name" value="MITOCARRIER"/>
</dbReference>
<feature type="repeat" description="Solcar" evidence="9">
    <location>
        <begin position="250"/>
        <end position="334"/>
    </location>
</feature>
<keyword evidence="8 9" id="KW-0472">Membrane</keyword>
<dbReference type="InterPro" id="IPR018108">
    <property type="entry name" value="MCP_transmembrane"/>
</dbReference>
<keyword evidence="13" id="KW-1185">Reference proteome</keyword>